<dbReference type="InterPro" id="IPR020103">
    <property type="entry name" value="PsdUridine_synth_cat_dom_sf"/>
</dbReference>
<dbReference type="PROSITE" id="PS50889">
    <property type="entry name" value="S4"/>
    <property type="match status" value="1"/>
</dbReference>
<dbReference type="InterPro" id="IPR020094">
    <property type="entry name" value="TruA/RsuA/RluB/E/F_N"/>
</dbReference>
<proteinExistence type="predicted"/>
<dbReference type="SUPFAM" id="SSF55174">
    <property type="entry name" value="Alpha-L RNA-binding motif"/>
    <property type="match status" value="1"/>
</dbReference>
<dbReference type="InterPro" id="IPR000748">
    <property type="entry name" value="PsdUridine_synth_RsuA/RluB/E/F"/>
</dbReference>
<dbReference type="PANTHER" id="PTHR47683">
    <property type="entry name" value="PSEUDOURIDINE SYNTHASE FAMILY PROTEIN-RELATED"/>
    <property type="match status" value="1"/>
</dbReference>
<evidence type="ECO:0000256" key="1">
    <source>
        <dbReference type="ARBA" id="ARBA00023235"/>
    </source>
</evidence>
<dbReference type="AlphaFoldDB" id="A0A7C5RHU2"/>
<organism evidence="4">
    <name type="scientific">Fervidobacterium thailandense</name>
    <dbReference type="NCBI Taxonomy" id="1008305"/>
    <lineage>
        <taxon>Bacteria</taxon>
        <taxon>Thermotogati</taxon>
        <taxon>Thermotogota</taxon>
        <taxon>Thermotogae</taxon>
        <taxon>Thermotogales</taxon>
        <taxon>Fervidobacteriaceae</taxon>
        <taxon>Fervidobacterium</taxon>
    </lineage>
</organism>
<dbReference type="GO" id="GO:0120159">
    <property type="term" value="F:rRNA pseudouridine synthase activity"/>
    <property type="evidence" value="ECO:0007669"/>
    <property type="project" value="UniProtKB-ARBA"/>
</dbReference>
<sequence length="246" mass="28187">MRKSIEKQRLDRFLASAHVGTRSEVKHLIRAGLVTVNSQVIKDPSYKVSEDDKIELGGKVVEAHRKVYIMLNKPAGYVSTTSDSERTVLALIDHPYACELHIAGRLDKDVEGLLILTNDGDFTHRIISPKKHVEKEYIIETEKPVIISEKMRQKLEKGLKLKDGTILLPAKIRQVDDFTISITIHEGRYHQIKRMCEALGILWKKIRRIRIGGLTIGDLKLGEWRELTEEDVKKLFEKNSDEDQLD</sequence>
<dbReference type="NCBIfam" id="TIGR00093">
    <property type="entry name" value="pseudouridine synthase"/>
    <property type="match status" value="1"/>
</dbReference>
<comment type="caution">
    <text evidence="4">The sequence shown here is derived from an EMBL/GenBank/DDBJ whole genome shotgun (WGS) entry which is preliminary data.</text>
</comment>
<evidence type="ECO:0000256" key="2">
    <source>
        <dbReference type="PROSITE-ProRule" id="PRU00182"/>
    </source>
</evidence>
<protein>
    <submittedName>
        <fullName evidence="4">rRNA pseudouridine synthase</fullName>
    </submittedName>
</protein>
<dbReference type="GO" id="GO:0000455">
    <property type="term" value="P:enzyme-directed rRNA pseudouridine synthesis"/>
    <property type="evidence" value="ECO:0007669"/>
    <property type="project" value="UniProtKB-ARBA"/>
</dbReference>
<feature type="domain" description="RNA-binding S4" evidence="3">
    <location>
        <begin position="8"/>
        <end position="66"/>
    </location>
</feature>
<gene>
    <name evidence="4" type="ORF">ENT77_07565</name>
</gene>
<evidence type="ECO:0000259" key="3">
    <source>
        <dbReference type="SMART" id="SM00363"/>
    </source>
</evidence>
<dbReference type="InterPro" id="IPR042092">
    <property type="entry name" value="PsdUridine_s_RsuA/RluB/E/F_cat"/>
</dbReference>
<keyword evidence="2" id="KW-0694">RNA-binding</keyword>
<dbReference type="Pfam" id="PF01479">
    <property type="entry name" value="S4"/>
    <property type="match status" value="1"/>
</dbReference>
<dbReference type="Gene3D" id="3.30.70.1560">
    <property type="entry name" value="Alpha-L RNA-binding motif"/>
    <property type="match status" value="1"/>
</dbReference>
<dbReference type="CDD" id="cd02553">
    <property type="entry name" value="PseudoU_synth_RsuA"/>
    <property type="match status" value="1"/>
</dbReference>
<dbReference type="SUPFAM" id="SSF55120">
    <property type="entry name" value="Pseudouridine synthase"/>
    <property type="match status" value="1"/>
</dbReference>
<dbReference type="CDD" id="cd00165">
    <property type="entry name" value="S4"/>
    <property type="match status" value="1"/>
</dbReference>
<dbReference type="EMBL" id="DSZY01000034">
    <property type="protein sequence ID" value="HGU41038.1"/>
    <property type="molecule type" value="Genomic_DNA"/>
</dbReference>
<evidence type="ECO:0000313" key="4">
    <source>
        <dbReference type="EMBL" id="HGU41038.1"/>
    </source>
</evidence>
<accession>A0A7C5RHU2</accession>
<dbReference type="SMART" id="SM00363">
    <property type="entry name" value="S4"/>
    <property type="match status" value="1"/>
</dbReference>
<reference evidence="4" key="1">
    <citation type="journal article" date="2020" name="mSystems">
        <title>Genome- and Community-Level Interaction Insights into Carbon Utilization and Element Cycling Functions of Hydrothermarchaeota in Hydrothermal Sediment.</title>
        <authorList>
            <person name="Zhou Z."/>
            <person name="Liu Y."/>
            <person name="Xu W."/>
            <person name="Pan J."/>
            <person name="Luo Z.H."/>
            <person name="Li M."/>
        </authorList>
    </citation>
    <scope>NUCLEOTIDE SEQUENCE [LARGE SCALE GENOMIC DNA]</scope>
    <source>
        <strain evidence="4">SpSt-609</strain>
    </source>
</reference>
<dbReference type="Pfam" id="PF00849">
    <property type="entry name" value="PseudoU_synth_2"/>
    <property type="match status" value="1"/>
</dbReference>
<dbReference type="InterPro" id="IPR036986">
    <property type="entry name" value="S4_RNA-bd_sf"/>
</dbReference>
<keyword evidence="1" id="KW-0413">Isomerase</keyword>
<dbReference type="PANTHER" id="PTHR47683:SF4">
    <property type="entry name" value="PSEUDOURIDINE SYNTHASE"/>
    <property type="match status" value="1"/>
</dbReference>
<dbReference type="GO" id="GO:0003723">
    <property type="term" value="F:RNA binding"/>
    <property type="evidence" value="ECO:0007669"/>
    <property type="project" value="UniProtKB-KW"/>
</dbReference>
<dbReference type="Gene3D" id="3.10.290.10">
    <property type="entry name" value="RNA-binding S4 domain"/>
    <property type="match status" value="1"/>
</dbReference>
<dbReference type="InterPro" id="IPR006145">
    <property type="entry name" value="PsdUridine_synth_RsuA/RluA"/>
</dbReference>
<dbReference type="InterPro" id="IPR050343">
    <property type="entry name" value="RsuA_PseudoU_synthase"/>
</dbReference>
<name>A0A7C5RHU2_9BACT</name>
<dbReference type="InterPro" id="IPR002942">
    <property type="entry name" value="S4_RNA-bd"/>
</dbReference>
<dbReference type="Gene3D" id="3.30.70.580">
    <property type="entry name" value="Pseudouridine synthase I, catalytic domain, N-terminal subdomain"/>
    <property type="match status" value="1"/>
</dbReference>